<accession>A0ABQ7ITU8</accession>
<gene>
    <name evidence="1" type="ORF">EAE98_003536</name>
</gene>
<name>A0ABQ7ITU8_9HELO</name>
<organism evidence="1 2">
    <name type="scientific">Botrytis deweyae</name>
    <dbReference type="NCBI Taxonomy" id="2478750"/>
    <lineage>
        <taxon>Eukaryota</taxon>
        <taxon>Fungi</taxon>
        <taxon>Dikarya</taxon>
        <taxon>Ascomycota</taxon>
        <taxon>Pezizomycotina</taxon>
        <taxon>Leotiomycetes</taxon>
        <taxon>Helotiales</taxon>
        <taxon>Sclerotiniaceae</taxon>
        <taxon>Botrytis</taxon>
    </lineage>
</organism>
<keyword evidence="2" id="KW-1185">Reference proteome</keyword>
<comment type="caution">
    <text evidence="1">The sequence shown here is derived from an EMBL/GenBank/DDBJ whole genome shotgun (WGS) entry which is preliminary data.</text>
</comment>
<dbReference type="RefSeq" id="XP_038812620.1">
    <property type="nucleotide sequence ID" value="XM_038951156.1"/>
</dbReference>
<dbReference type="GeneID" id="62230310"/>
<dbReference type="EMBL" id="RCSX01000006">
    <property type="protein sequence ID" value="KAF7933827.1"/>
    <property type="molecule type" value="Genomic_DNA"/>
</dbReference>
<proteinExistence type="predicted"/>
<dbReference type="Proteomes" id="UP000783213">
    <property type="component" value="Unassembled WGS sequence"/>
</dbReference>
<evidence type="ECO:0000313" key="1">
    <source>
        <dbReference type="EMBL" id="KAF7933827.1"/>
    </source>
</evidence>
<protein>
    <submittedName>
        <fullName evidence="1">Uncharacterized protein</fullName>
    </submittedName>
</protein>
<reference evidence="1 2" key="1">
    <citation type="journal article" date="2020" name="Genome Biol. Evol.">
        <title>Comparative genomics of Sclerotiniaceae.</title>
        <authorList>
            <person name="Valero Jimenez C.A."/>
            <person name="Steentjes M."/>
            <person name="Scholten O.E."/>
            <person name="Van Kan J.A.L."/>
        </authorList>
    </citation>
    <scope>NUCLEOTIDE SEQUENCE [LARGE SCALE GENOMIC DNA]</scope>
    <source>
        <strain evidence="1 2">B1</strain>
    </source>
</reference>
<evidence type="ECO:0000313" key="2">
    <source>
        <dbReference type="Proteomes" id="UP000783213"/>
    </source>
</evidence>
<sequence length="145" mass="16871">MIMLPASHIHSLTMRQTRQTFVEDFLSQSIGFTLPIKYPSTSASAAMLSNQGSVRRTMQLVMNNKPRRHVTLAVFLDLESMQLLIYKAMSCEWLERIVPHNRQRKANSVSQHGITLIPFPIPDYQKVSVYLKIPHQLFQFLDWER</sequence>